<keyword evidence="6" id="KW-0411">Iron-sulfur</keyword>
<evidence type="ECO:0000313" key="9">
    <source>
        <dbReference type="EMBL" id="SFV73980.1"/>
    </source>
</evidence>
<feature type="domain" description="4Fe-4S ferredoxin-type" evidence="8">
    <location>
        <begin position="114"/>
        <end position="145"/>
    </location>
</feature>
<keyword evidence="10" id="KW-1185">Reference proteome</keyword>
<gene>
    <name evidence="9" type="ORF">DESPIGER_2158</name>
</gene>
<dbReference type="InterPro" id="IPR006311">
    <property type="entry name" value="TAT_signal"/>
</dbReference>
<dbReference type="PANTHER" id="PTHR43545">
    <property type="entry name" value="FORMATE DEHYDROGENASE, NITRATE-INDUCIBLE, IRON-SULFUR SUBUNIT"/>
    <property type="match status" value="1"/>
</dbReference>
<keyword evidence="4" id="KW-0677">Repeat</keyword>
<accession>A0A1K1LGY2</accession>
<dbReference type="Pfam" id="PF12797">
    <property type="entry name" value="Fer4_2"/>
    <property type="match status" value="1"/>
</dbReference>
<keyword evidence="5" id="KW-0408">Iron</keyword>
<evidence type="ECO:0000256" key="7">
    <source>
        <dbReference type="SAM" id="SignalP"/>
    </source>
</evidence>
<dbReference type="PROSITE" id="PS51318">
    <property type="entry name" value="TAT"/>
    <property type="match status" value="1"/>
</dbReference>
<reference evidence="10" key="1">
    <citation type="submission" date="2016-10" db="EMBL/GenBank/DDBJ databases">
        <authorList>
            <person name="Wegmann U."/>
        </authorList>
    </citation>
    <scope>NUCLEOTIDE SEQUENCE [LARGE SCALE GENOMIC DNA]</scope>
</reference>
<feature type="signal peptide" evidence="7">
    <location>
        <begin position="1"/>
        <end position="24"/>
    </location>
</feature>
<evidence type="ECO:0000256" key="1">
    <source>
        <dbReference type="ARBA" id="ARBA00004196"/>
    </source>
</evidence>
<dbReference type="Gene3D" id="3.30.70.20">
    <property type="match status" value="2"/>
</dbReference>
<sequence>MERRGFLKSLAGAGLGLGMLPAWGAAAPAQAAGVEDCLAVVVDVDACTGCGACVRACHERTAARVPQPVSPIPVSRWGRDRKSDWWGRRSVTDRLTPYNWLYLQSCTVQTARGERRIFMPRRCLQCLNPPCVSLCPLGAARQRPTGAVYTETSLCFGDSQCIAVCPWHIPRLQAGVGPYLHLAPGYLGYGQTFKCDFCEDIISDGRPPLCVAACPHGAQHFGPHAEMTALARRMAEERHGDLFGLQENGGTCLIYVSSVPFRDIEASLLRQGLVSAGRPSLRPAGASLERENRLVGTVLAAPLAGAALAGLRLLRDHWRDKDED</sequence>
<dbReference type="GO" id="GO:0051539">
    <property type="term" value="F:4 iron, 4 sulfur cluster binding"/>
    <property type="evidence" value="ECO:0007669"/>
    <property type="project" value="UniProtKB-KW"/>
</dbReference>
<comment type="subcellular location">
    <subcellularLocation>
        <location evidence="1">Cell envelope</location>
    </subcellularLocation>
</comment>
<dbReference type="Proteomes" id="UP000186323">
    <property type="component" value="Chromosome I"/>
</dbReference>
<keyword evidence="7" id="KW-0732">Signal</keyword>
<proteinExistence type="predicted"/>
<feature type="chain" id="PRO_5012227716" evidence="7">
    <location>
        <begin position="25"/>
        <end position="324"/>
    </location>
</feature>
<protein>
    <submittedName>
        <fullName evidence="9">Iron-sulfur cluster-binding protein</fullName>
    </submittedName>
</protein>
<evidence type="ECO:0000256" key="6">
    <source>
        <dbReference type="ARBA" id="ARBA00023014"/>
    </source>
</evidence>
<evidence type="ECO:0000256" key="2">
    <source>
        <dbReference type="ARBA" id="ARBA00022485"/>
    </source>
</evidence>
<feature type="domain" description="4Fe-4S ferredoxin-type" evidence="8">
    <location>
        <begin position="38"/>
        <end position="68"/>
    </location>
</feature>
<dbReference type="OrthoDB" id="9789030at2"/>
<dbReference type="RefSeq" id="WP_072336428.1">
    <property type="nucleotide sequence ID" value="NZ_DBGALU010000033.1"/>
</dbReference>
<keyword evidence="3" id="KW-0479">Metal-binding</keyword>
<dbReference type="InterPro" id="IPR017896">
    <property type="entry name" value="4Fe4S_Fe-S-bd"/>
</dbReference>
<evidence type="ECO:0000256" key="5">
    <source>
        <dbReference type="ARBA" id="ARBA00023004"/>
    </source>
</evidence>
<evidence type="ECO:0000313" key="10">
    <source>
        <dbReference type="Proteomes" id="UP000186323"/>
    </source>
</evidence>
<dbReference type="PROSITE" id="PS51379">
    <property type="entry name" value="4FE4S_FER_2"/>
    <property type="match status" value="2"/>
</dbReference>
<dbReference type="GO" id="GO:0030313">
    <property type="term" value="C:cell envelope"/>
    <property type="evidence" value="ECO:0007669"/>
    <property type="project" value="UniProtKB-SubCell"/>
</dbReference>
<dbReference type="KEGG" id="dpg:DESPIGER_2158"/>
<dbReference type="InterPro" id="IPR051555">
    <property type="entry name" value="FDH_Electron_Transfer_Unit"/>
</dbReference>
<dbReference type="Pfam" id="PF13247">
    <property type="entry name" value="Fer4_11"/>
    <property type="match status" value="1"/>
</dbReference>
<evidence type="ECO:0000256" key="3">
    <source>
        <dbReference type="ARBA" id="ARBA00022723"/>
    </source>
</evidence>
<dbReference type="PANTHER" id="PTHR43545:SF4">
    <property type="entry name" value="IRON-SULFUR PROTEIN"/>
    <property type="match status" value="1"/>
</dbReference>
<evidence type="ECO:0000256" key="4">
    <source>
        <dbReference type="ARBA" id="ARBA00022737"/>
    </source>
</evidence>
<organism evidence="9 10">
    <name type="scientific">Desulfovibrio piger</name>
    <dbReference type="NCBI Taxonomy" id="901"/>
    <lineage>
        <taxon>Bacteria</taxon>
        <taxon>Pseudomonadati</taxon>
        <taxon>Thermodesulfobacteriota</taxon>
        <taxon>Desulfovibrionia</taxon>
        <taxon>Desulfovibrionales</taxon>
        <taxon>Desulfovibrionaceae</taxon>
        <taxon>Desulfovibrio</taxon>
    </lineage>
</organism>
<dbReference type="SUPFAM" id="SSF54862">
    <property type="entry name" value="4Fe-4S ferredoxins"/>
    <property type="match status" value="1"/>
</dbReference>
<dbReference type="EMBL" id="LT630450">
    <property type="protein sequence ID" value="SFV73980.1"/>
    <property type="molecule type" value="Genomic_DNA"/>
</dbReference>
<evidence type="ECO:0000259" key="8">
    <source>
        <dbReference type="PROSITE" id="PS51379"/>
    </source>
</evidence>
<dbReference type="GO" id="GO:0046872">
    <property type="term" value="F:metal ion binding"/>
    <property type="evidence" value="ECO:0007669"/>
    <property type="project" value="UniProtKB-KW"/>
</dbReference>
<keyword evidence="2" id="KW-0004">4Fe-4S</keyword>
<name>A0A1K1LGY2_9BACT</name>
<dbReference type="AlphaFoldDB" id="A0A1K1LGY2"/>